<evidence type="ECO:0000313" key="5">
    <source>
        <dbReference type="EMBL" id="CAL1357377.1"/>
    </source>
</evidence>
<dbReference type="AlphaFoldDB" id="A0AAV2CN70"/>
<evidence type="ECO:0000313" key="6">
    <source>
        <dbReference type="Proteomes" id="UP001497516"/>
    </source>
</evidence>
<evidence type="ECO:0000259" key="3">
    <source>
        <dbReference type="Pfam" id="PF05699"/>
    </source>
</evidence>
<proteinExistence type="predicted"/>
<sequence length="565" mass="64049">MCVTAHFVGGDWKLQKKVIAFVPITSHTGVDIVEKLAEVLEEWKVKNLFCMTMDNATSNDVVSECMITKLKEWGCDLIDGRFLQCRCVAHIINMVVLDGLKVVGGAVDRVRNCVKWVRSSPTRLLRFKNGMEFLHVESTKLVSLDVPTRWNSSYTMLESAESFETVFTTLYSSPHDHSLRDYLDSRGGLPTNQDWQMIRKLRDYLKVFNDLTLLVSGTKYVTMHIFFKKLVTVYDIIEKLKNDPLEEIQKMTEKVEEKVQKYWFESCVVNEKNMKVNHLIYIACVLDPRSKLDLVSEVLAMMYGNVKGGEMVDCSRKEMRQLFEVYKGKYGSKAPSYASEPTTGESTVVGDRIKQLEERIRKRKREALLQDTGGSSAELDIYLRCQTDGINEESDDAKFDILSWWSRPSGTYPILVEMAKDILVVPISSVASEATFSCGSRILSPFRSSLSDIMLEALICAEDWIKYQDVGAGDNDDREEDEEIMDLESVNTTFQSRMESARSHVGNVANADASQNIPDGNEQEGEENVSGEEYEKDGYEDVGHHLLLQLKEKGYVDVGSSSVIK</sequence>
<dbReference type="SUPFAM" id="SSF53098">
    <property type="entry name" value="Ribonuclease H-like"/>
    <property type="match status" value="1"/>
</dbReference>
<dbReference type="Proteomes" id="UP001497516">
    <property type="component" value="Chromosome 1"/>
</dbReference>
<feature type="domain" description="HAT C-terminal dimerisation" evidence="3">
    <location>
        <begin position="378"/>
        <end position="465"/>
    </location>
</feature>
<dbReference type="InterPro" id="IPR008906">
    <property type="entry name" value="HATC_C_dom"/>
</dbReference>
<dbReference type="GO" id="GO:0003677">
    <property type="term" value="F:DNA binding"/>
    <property type="evidence" value="ECO:0007669"/>
    <property type="project" value="UniProtKB-KW"/>
</dbReference>
<feature type="domain" description="hAT-like transposase RNase-H fold" evidence="4">
    <location>
        <begin position="216"/>
        <end position="326"/>
    </location>
</feature>
<reference evidence="5 6" key="1">
    <citation type="submission" date="2024-04" db="EMBL/GenBank/DDBJ databases">
        <authorList>
            <person name="Fracassetti M."/>
        </authorList>
    </citation>
    <scope>NUCLEOTIDE SEQUENCE [LARGE SCALE GENOMIC DNA]</scope>
</reference>
<dbReference type="GO" id="GO:0046983">
    <property type="term" value="F:protein dimerization activity"/>
    <property type="evidence" value="ECO:0007669"/>
    <property type="project" value="InterPro"/>
</dbReference>
<dbReference type="Pfam" id="PF05699">
    <property type="entry name" value="Dimer_Tnp_hAT"/>
    <property type="match status" value="1"/>
</dbReference>
<accession>A0AAV2CN70</accession>
<evidence type="ECO:0008006" key="7">
    <source>
        <dbReference type="Google" id="ProtNLM"/>
    </source>
</evidence>
<name>A0AAV2CN70_9ROSI</name>
<evidence type="ECO:0000256" key="2">
    <source>
        <dbReference type="SAM" id="MobiDB-lite"/>
    </source>
</evidence>
<dbReference type="EMBL" id="OZ034813">
    <property type="protein sequence ID" value="CAL1357377.1"/>
    <property type="molecule type" value="Genomic_DNA"/>
</dbReference>
<dbReference type="Pfam" id="PF14372">
    <property type="entry name" value="hAT-like_RNase-H"/>
    <property type="match status" value="1"/>
</dbReference>
<dbReference type="PANTHER" id="PTHR46481:SF7">
    <property type="entry name" value="ZINC FINGER BED DOMAIN-CONTAINING PROTEIN RICESLEEPER 2-LIKE"/>
    <property type="match status" value="1"/>
</dbReference>
<feature type="compositionally biased region" description="Acidic residues" evidence="2">
    <location>
        <begin position="521"/>
        <end position="535"/>
    </location>
</feature>
<evidence type="ECO:0000256" key="1">
    <source>
        <dbReference type="ARBA" id="ARBA00023125"/>
    </source>
</evidence>
<dbReference type="InterPro" id="IPR052035">
    <property type="entry name" value="ZnF_BED_domain_contain"/>
</dbReference>
<gene>
    <name evidence="5" type="ORF">LTRI10_LOCUS5012</name>
</gene>
<keyword evidence="6" id="KW-1185">Reference proteome</keyword>
<feature type="region of interest" description="Disordered" evidence="2">
    <location>
        <begin position="510"/>
        <end position="538"/>
    </location>
</feature>
<organism evidence="5 6">
    <name type="scientific">Linum trigynum</name>
    <dbReference type="NCBI Taxonomy" id="586398"/>
    <lineage>
        <taxon>Eukaryota</taxon>
        <taxon>Viridiplantae</taxon>
        <taxon>Streptophyta</taxon>
        <taxon>Embryophyta</taxon>
        <taxon>Tracheophyta</taxon>
        <taxon>Spermatophyta</taxon>
        <taxon>Magnoliopsida</taxon>
        <taxon>eudicotyledons</taxon>
        <taxon>Gunneridae</taxon>
        <taxon>Pentapetalae</taxon>
        <taxon>rosids</taxon>
        <taxon>fabids</taxon>
        <taxon>Malpighiales</taxon>
        <taxon>Linaceae</taxon>
        <taxon>Linum</taxon>
    </lineage>
</organism>
<evidence type="ECO:0000259" key="4">
    <source>
        <dbReference type="Pfam" id="PF14372"/>
    </source>
</evidence>
<protein>
    <recommendedName>
        <fullName evidence="7">Transposase</fullName>
    </recommendedName>
</protein>
<dbReference type="PANTHER" id="PTHR46481">
    <property type="entry name" value="ZINC FINGER BED DOMAIN-CONTAINING PROTEIN 4"/>
    <property type="match status" value="1"/>
</dbReference>
<dbReference type="InterPro" id="IPR025525">
    <property type="entry name" value="hAT-like_transposase_RNase-H"/>
</dbReference>
<dbReference type="InterPro" id="IPR012337">
    <property type="entry name" value="RNaseH-like_sf"/>
</dbReference>
<keyword evidence="1" id="KW-0238">DNA-binding</keyword>